<proteinExistence type="predicted"/>
<organism evidence="2 3">
    <name type="scientific">Sclerotinia trifoliorum</name>
    <dbReference type="NCBI Taxonomy" id="28548"/>
    <lineage>
        <taxon>Eukaryota</taxon>
        <taxon>Fungi</taxon>
        <taxon>Dikarya</taxon>
        <taxon>Ascomycota</taxon>
        <taxon>Pezizomycotina</taxon>
        <taxon>Leotiomycetes</taxon>
        <taxon>Helotiales</taxon>
        <taxon>Sclerotiniaceae</taxon>
        <taxon>Sclerotinia</taxon>
    </lineage>
</organism>
<feature type="chain" id="PRO_5034729867" evidence="1">
    <location>
        <begin position="17"/>
        <end position="172"/>
    </location>
</feature>
<keyword evidence="1" id="KW-0732">Signal</keyword>
<sequence>MLFIKSLMLCASTALAFTTVSQVEIDITIVDKNFQTLNAETSLYTGGAASASILASLITVHYSFAQSVADCALLPPSLSESDAVSLIEHINATLAIDNVIAVDTLKSKKAFFKAEGLDNAVVTSLDLLLTAHEKFTIYVLQRLPEDQVADGKKVTEVITLSLTAGIQYFQSA</sequence>
<comment type="caution">
    <text evidence="2">The sequence shown here is derived from an EMBL/GenBank/DDBJ whole genome shotgun (WGS) entry which is preliminary data.</text>
</comment>
<evidence type="ECO:0000313" key="3">
    <source>
        <dbReference type="Proteomes" id="UP000624404"/>
    </source>
</evidence>
<evidence type="ECO:0000256" key="1">
    <source>
        <dbReference type="SAM" id="SignalP"/>
    </source>
</evidence>
<dbReference type="GO" id="GO:0005576">
    <property type="term" value="C:extracellular region"/>
    <property type="evidence" value="ECO:0007669"/>
    <property type="project" value="TreeGrafter"/>
</dbReference>
<dbReference type="Gene3D" id="1.20.1280.140">
    <property type="match status" value="1"/>
</dbReference>
<dbReference type="PANTHER" id="PTHR38123:SF1">
    <property type="entry name" value="HYDROPHOBIC SURFACE BINDING PROTEIN"/>
    <property type="match status" value="1"/>
</dbReference>
<keyword evidence="3" id="KW-1185">Reference proteome</keyword>
<dbReference type="OrthoDB" id="2422134at2759"/>
<dbReference type="Pfam" id="PF12296">
    <property type="entry name" value="HsbA"/>
    <property type="match status" value="1"/>
</dbReference>
<evidence type="ECO:0000313" key="2">
    <source>
        <dbReference type="EMBL" id="CAD6448974.1"/>
    </source>
</evidence>
<gene>
    <name evidence="2" type="ORF">SCLTRI_LOCUS8767</name>
</gene>
<name>A0A8H2W3X0_9HELO</name>
<feature type="signal peptide" evidence="1">
    <location>
        <begin position="1"/>
        <end position="16"/>
    </location>
</feature>
<dbReference type="Proteomes" id="UP000624404">
    <property type="component" value="Unassembled WGS sequence"/>
</dbReference>
<dbReference type="PANTHER" id="PTHR38123">
    <property type="entry name" value="CELL WALL SERINE-THREONINE-RICH GALACTOMANNOPROTEIN MP1 (AFU_ORTHOLOGUE AFUA_4G03240)"/>
    <property type="match status" value="1"/>
</dbReference>
<dbReference type="AlphaFoldDB" id="A0A8H2W3X0"/>
<dbReference type="InterPro" id="IPR021054">
    <property type="entry name" value="Cell_wall_mannoprotein_1"/>
</dbReference>
<protein>
    <submittedName>
        <fullName evidence="2">0d62f322-7367-4f4a-9349-7fbd618a8ba4-CDS</fullName>
    </submittedName>
</protein>
<reference evidence="2" key="1">
    <citation type="submission" date="2020-10" db="EMBL/GenBank/DDBJ databases">
        <authorList>
            <person name="Kusch S."/>
        </authorList>
    </citation>
    <scope>NUCLEOTIDE SEQUENCE</scope>
    <source>
        <strain evidence="2">SwB9</strain>
    </source>
</reference>
<accession>A0A8H2W3X0</accession>
<dbReference type="EMBL" id="CAJHIA010000033">
    <property type="protein sequence ID" value="CAD6448974.1"/>
    <property type="molecule type" value="Genomic_DNA"/>
</dbReference>